<evidence type="ECO:0000313" key="2">
    <source>
        <dbReference type="Proteomes" id="UP000013569"/>
    </source>
</evidence>
<dbReference type="AlphaFoldDB" id="R7YD27"/>
<proteinExistence type="predicted"/>
<evidence type="ECO:0000313" key="1">
    <source>
        <dbReference type="EMBL" id="EON33882.1"/>
    </source>
</evidence>
<accession>R7YD27</accession>
<comment type="caution">
    <text evidence="1">The sequence shown here is derived from an EMBL/GenBank/DDBJ whole genome shotgun (WGS) entry which is preliminary data.</text>
</comment>
<name>R7YD27_9ACTN</name>
<dbReference type="Proteomes" id="UP000013569">
    <property type="component" value="Unassembled WGS sequence"/>
</dbReference>
<organism evidence="1 2">
    <name type="scientific">Gordonia terrae C-6</name>
    <dbReference type="NCBI Taxonomy" id="1316928"/>
    <lineage>
        <taxon>Bacteria</taxon>
        <taxon>Bacillati</taxon>
        <taxon>Actinomycetota</taxon>
        <taxon>Actinomycetes</taxon>
        <taxon>Mycobacteriales</taxon>
        <taxon>Gordoniaceae</taxon>
        <taxon>Gordonia</taxon>
    </lineage>
</organism>
<gene>
    <name evidence="1" type="ORF">GTC6_05927</name>
</gene>
<protein>
    <submittedName>
        <fullName evidence="1">Uncharacterized protein</fullName>
    </submittedName>
</protein>
<sequence>MGGGHDRTQPDGIDSEEFEVTEFVDDPGEVADPVAVEIGEGARVDLVEHRGLPPRGVGRIQLRDNGRCDRCVSGHDGRVGDRLIGGRLVERIDIGLDRAVVVRRVLGLAHVR</sequence>
<dbReference type="EMBL" id="AQPW01000004">
    <property type="protein sequence ID" value="EON33882.1"/>
    <property type="molecule type" value="Genomic_DNA"/>
</dbReference>
<reference evidence="1 2" key="1">
    <citation type="journal article" date="2013" name="Genome Announc.">
        <title>Draft Genome Sequence of a Benzothiophene-Desulfurizing Bacterium, Gordona terrae Strain C-6.</title>
        <authorList>
            <person name="Wang W."/>
            <person name="Ma T."/>
            <person name="Ren Y."/>
            <person name="Li G."/>
        </authorList>
    </citation>
    <scope>NUCLEOTIDE SEQUENCE [LARGE SCALE GENOMIC DNA]</scope>
    <source>
        <strain evidence="1 2">C-6</strain>
    </source>
</reference>